<feature type="coiled-coil region" evidence="1">
    <location>
        <begin position="172"/>
        <end position="216"/>
    </location>
</feature>
<dbReference type="Proteomes" id="UP000053941">
    <property type="component" value="Unassembled WGS sequence"/>
</dbReference>
<accession>A0A0R2P009</accession>
<dbReference type="AlphaFoldDB" id="A0A0R2P009"/>
<evidence type="ECO:0000256" key="1">
    <source>
        <dbReference type="SAM" id="Coils"/>
    </source>
</evidence>
<proteinExistence type="predicted"/>
<keyword evidence="2" id="KW-0732">Signal</keyword>
<sequence length="232" mass="24748">MRISLKQLGRGATLFAATSLLMATTAVIPAEAAKKAGAACKKLNAKTKIGGDQYLCVKNPTVKKAKKTWVWIGCIDSNKLYLESSARLITITETAAQAATMLDTEIAALKAAAPADEAEAKVFDQKAADAKVKQAAALLDAQANTDNATKAGATTTAGRQYTTNAATWVKAARSYELAAKNFERSAASLRDKINEVEKKEKQKVNVLQTVENTKSEVKSTLQNRKQACKPGL</sequence>
<keyword evidence="1" id="KW-0175">Coiled coil</keyword>
<evidence type="ECO:0000313" key="3">
    <source>
        <dbReference type="EMBL" id="KRO31212.1"/>
    </source>
</evidence>
<reference evidence="3 4" key="1">
    <citation type="submission" date="2015-10" db="EMBL/GenBank/DDBJ databases">
        <title>Metagenome-Assembled Genomes uncover a global brackish microbiome.</title>
        <authorList>
            <person name="Hugerth L.W."/>
            <person name="Larsson J."/>
            <person name="Alneberg J."/>
            <person name="Lindh M.V."/>
            <person name="Legrand C."/>
            <person name="Pinhassi J."/>
            <person name="Andersson A.F."/>
        </authorList>
    </citation>
    <scope>NUCLEOTIDE SEQUENCE [LARGE SCALE GENOMIC DNA]</scope>
    <source>
        <strain evidence="3">BACL2 MAG-120802-bin41</strain>
    </source>
</reference>
<dbReference type="EMBL" id="LIAS01000012">
    <property type="protein sequence ID" value="KRO31212.1"/>
    <property type="molecule type" value="Genomic_DNA"/>
</dbReference>
<gene>
    <name evidence="3" type="ORF">ABR60_04880</name>
</gene>
<protein>
    <submittedName>
        <fullName evidence="3">Uncharacterized protein</fullName>
    </submittedName>
</protein>
<evidence type="ECO:0000256" key="2">
    <source>
        <dbReference type="SAM" id="SignalP"/>
    </source>
</evidence>
<feature type="signal peptide" evidence="2">
    <location>
        <begin position="1"/>
        <end position="32"/>
    </location>
</feature>
<feature type="chain" id="PRO_5006421323" evidence="2">
    <location>
        <begin position="33"/>
        <end position="232"/>
    </location>
</feature>
<organism evidence="3 4">
    <name type="scientific">Actinobacteria bacterium BACL2 MAG-120802-bin41</name>
    <dbReference type="NCBI Taxonomy" id="1655568"/>
    <lineage>
        <taxon>Bacteria</taxon>
        <taxon>Bacillati</taxon>
        <taxon>Actinomycetota</taxon>
        <taxon>Actinomycetes</taxon>
        <taxon>Actinomycetes incertae sedis</taxon>
        <taxon>ac1 cluster</taxon>
    </lineage>
</organism>
<evidence type="ECO:0000313" key="4">
    <source>
        <dbReference type="Proteomes" id="UP000053941"/>
    </source>
</evidence>
<name>A0A0R2P009_9ACTN</name>
<comment type="caution">
    <text evidence="3">The sequence shown here is derived from an EMBL/GenBank/DDBJ whole genome shotgun (WGS) entry which is preliminary data.</text>
</comment>